<organism evidence="1 2">
    <name type="scientific">Suillus placidus</name>
    <dbReference type="NCBI Taxonomy" id="48579"/>
    <lineage>
        <taxon>Eukaryota</taxon>
        <taxon>Fungi</taxon>
        <taxon>Dikarya</taxon>
        <taxon>Basidiomycota</taxon>
        <taxon>Agaricomycotina</taxon>
        <taxon>Agaricomycetes</taxon>
        <taxon>Agaricomycetidae</taxon>
        <taxon>Boletales</taxon>
        <taxon>Suillineae</taxon>
        <taxon>Suillaceae</taxon>
        <taxon>Suillus</taxon>
    </lineage>
</organism>
<comment type="caution">
    <text evidence="1">The sequence shown here is derived from an EMBL/GenBank/DDBJ whole genome shotgun (WGS) entry which is preliminary data.</text>
</comment>
<dbReference type="AlphaFoldDB" id="A0A9P6ZHB9"/>
<evidence type="ECO:0000313" key="1">
    <source>
        <dbReference type="EMBL" id="KAG1766009.1"/>
    </source>
</evidence>
<dbReference type="Proteomes" id="UP000714275">
    <property type="component" value="Unassembled WGS sequence"/>
</dbReference>
<evidence type="ECO:0000313" key="2">
    <source>
        <dbReference type="Proteomes" id="UP000714275"/>
    </source>
</evidence>
<feature type="non-terminal residue" evidence="1">
    <location>
        <position position="1"/>
    </location>
</feature>
<keyword evidence="2" id="KW-1185">Reference proteome</keyword>
<accession>A0A9P6ZHB9</accession>
<dbReference type="OrthoDB" id="3199698at2759"/>
<proteinExistence type="predicted"/>
<gene>
    <name evidence="1" type="ORF">EV702DRAFT_981147</name>
</gene>
<protein>
    <submittedName>
        <fullName evidence="1">Uncharacterized protein</fullName>
    </submittedName>
</protein>
<dbReference type="InterPro" id="IPR041078">
    <property type="entry name" value="Plavaka"/>
</dbReference>
<dbReference type="Pfam" id="PF18759">
    <property type="entry name" value="Plavaka"/>
    <property type="match status" value="1"/>
</dbReference>
<dbReference type="EMBL" id="JABBWD010000100">
    <property type="protein sequence ID" value="KAG1766009.1"/>
    <property type="molecule type" value="Genomic_DNA"/>
</dbReference>
<sequence>DLIVTDPEMHRSTFVPVILGSDKIMVSVTTRNNEYCPLYVSIDNICNNV</sequence>
<name>A0A9P6ZHB9_9AGAM</name>
<reference evidence="1" key="1">
    <citation type="journal article" date="2020" name="New Phytol.">
        <title>Comparative genomics reveals dynamic genome evolution in host specialist ectomycorrhizal fungi.</title>
        <authorList>
            <person name="Lofgren L.A."/>
            <person name="Nguyen N.H."/>
            <person name="Vilgalys R."/>
            <person name="Ruytinx J."/>
            <person name="Liao H.L."/>
            <person name="Branco S."/>
            <person name="Kuo A."/>
            <person name="LaButti K."/>
            <person name="Lipzen A."/>
            <person name="Andreopoulos W."/>
            <person name="Pangilinan J."/>
            <person name="Riley R."/>
            <person name="Hundley H."/>
            <person name="Na H."/>
            <person name="Barry K."/>
            <person name="Grigoriev I.V."/>
            <person name="Stajich J.E."/>
            <person name="Kennedy P.G."/>
        </authorList>
    </citation>
    <scope>NUCLEOTIDE SEQUENCE</scope>
    <source>
        <strain evidence="1">DOB743</strain>
    </source>
</reference>